<organism evidence="9 10">
    <name type="scientific">Candidatus Nitrosarchaeum limnium BG20</name>
    <dbReference type="NCBI Taxonomy" id="859192"/>
    <lineage>
        <taxon>Archaea</taxon>
        <taxon>Nitrososphaerota</taxon>
        <taxon>Nitrososphaeria</taxon>
        <taxon>Nitrosopumilales</taxon>
        <taxon>Nitrosopumilaceae</taxon>
        <taxon>Nitrosarchaeum</taxon>
    </lineage>
</organism>
<keyword evidence="3" id="KW-0479">Metal-binding</keyword>
<proteinExistence type="inferred from homology"/>
<evidence type="ECO:0000256" key="3">
    <source>
        <dbReference type="ARBA" id="ARBA00022723"/>
    </source>
</evidence>
<evidence type="ECO:0000256" key="6">
    <source>
        <dbReference type="ARBA" id="ARBA00023098"/>
    </source>
</evidence>
<dbReference type="AlphaFoldDB" id="S2E3E7"/>
<dbReference type="Pfam" id="PF01648">
    <property type="entry name" value="ACPS"/>
    <property type="match status" value="1"/>
</dbReference>
<dbReference type="InterPro" id="IPR037143">
    <property type="entry name" value="4-PPantetheinyl_Trfase_dom_sf"/>
</dbReference>
<keyword evidence="2" id="KW-0808">Transferase</keyword>
<protein>
    <submittedName>
        <fullName evidence="9">Putative holo-[acyl-carrier-protein] synthase</fullName>
    </submittedName>
</protein>
<keyword evidence="4" id="KW-0276">Fatty acid metabolism</keyword>
<dbReference type="NCBIfam" id="TIGR00556">
    <property type="entry name" value="pantethn_trn"/>
    <property type="match status" value="1"/>
</dbReference>
<evidence type="ECO:0000313" key="10">
    <source>
        <dbReference type="Proteomes" id="UP000014065"/>
    </source>
</evidence>
<evidence type="ECO:0000256" key="7">
    <source>
        <dbReference type="ARBA" id="ARBA00023160"/>
    </source>
</evidence>
<keyword evidence="10" id="KW-1185">Reference proteome</keyword>
<name>S2E3E7_9ARCH</name>
<evidence type="ECO:0000259" key="8">
    <source>
        <dbReference type="Pfam" id="PF01648"/>
    </source>
</evidence>
<dbReference type="GO" id="GO:0008897">
    <property type="term" value="F:holo-[acyl-carrier-protein] synthase activity"/>
    <property type="evidence" value="ECO:0007669"/>
    <property type="project" value="InterPro"/>
</dbReference>
<dbReference type="RefSeq" id="WP_010192672.1">
    <property type="nucleotide sequence ID" value="NZ_AHJG01000193.1"/>
</dbReference>
<dbReference type="GO" id="GO:0000287">
    <property type="term" value="F:magnesium ion binding"/>
    <property type="evidence" value="ECO:0007669"/>
    <property type="project" value="InterPro"/>
</dbReference>
<evidence type="ECO:0000256" key="5">
    <source>
        <dbReference type="ARBA" id="ARBA00022842"/>
    </source>
</evidence>
<dbReference type="EMBL" id="AHJG01000193">
    <property type="protein sequence ID" value="EPA05338.1"/>
    <property type="molecule type" value="Genomic_DNA"/>
</dbReference>
<keyword evidence="5" id="KW-0460">Magnesium</keyword>
<reference evidence="9 10" key="1">
    <citation type="journal article" date="2012" name="J. Bacteriol.">
        <title>Genome Sequence of "Candidatus Nitrosoarchaeum limnia" BG20, a Low-Salinity Ammonia-Oxidizing Archaeon from the San Francisco Bay Estuary.</title>
        <authorList>
            <person name="Mosier A.C."/>
            <person name="Allen E.E."/>
            <person name="Kim M."/>
            <person name="Ferriera S."/>
            <person name="Francis C.A."/>
        </authorList>
    </citation>
    <scope>NUCLEOTIDE SEQUENCE [LARGE SCALE GENOMIC DNA]</scope>
    <source>
        <strain evidence="9 10">BG20</strain>
    </source>
</reference>
<dbReference type="SUPFAM" id="SSF56214">
    <property type="entry name" value="4'-phosphopantetheinyl transferase"/>
    <property type="match status" value="1"/>
</dbReference>
<keyword evidence="6" id="KW-0443">Lipid metabolism</keyword>
<comment type="caution">
    <text evidence="9">The sequence shown here is derived from an EMBL/GenBank/DDBJ whole genome shotgun (WGS) entry which is preliminary data.</text>
</comment>
<evidence type="ECO:0000256" key="2">
    <source>
        <dbReference type="ARBA" id="ARBA00022679"/>
    </source>
</evidence>
<evidence type="ECO:0000256" key="1">
    <source>
        <dbReference type="ARBA" id="ARBA00022516"/>
    </source>
</evidence>
<gene>
    <name evidence="9" type="ORF">BG20_I0167</name>
</gene>
<keyword evidence="1" id="KW-0444">Lipid biosynthesis</keyword>
<dbReference type="InterPro" id="IPR002582">
    <property type="entry name" value="ACPS"/>
</dbReference>
<dbReference type="OrthoDB" id="186883at2157"/>
<dbReference type="HAMAP" id="MF_00101">
    <property type="entry name" value="AcpS"/>
    <property type="match status" value="1"/>
</dbReference>
<dbReference type="InterPro" id="IPR008278">
    <property type="entry name" value="4-PPantetheinyl_Trfase_dom"/>
</dbReference>
<sequence>MIEKIGIGIDITDIEQFKKISYLKKPNFYKKIFLPSEIKYCLKYKNSYEHFAGKFAIKEAVKKAINKHVSMLDIETSHSNSKPIVNLKGKLKNKYKFLVSISHEKKIAISIIISEELE</sequence>
<evidence type="ECO:0000256" key="4">
    <source>
        <dbReference type="ARBA" id="ARBA00022832"/>
    </source>
</evidence>
<dbReference type="GO" id="GO:0006633">
    <property type="term" value="P:fatty acid biosynthetic process"/>
    <property type="evidence" value="ECO:0007669"/>
    <property type="project" value="UniProtKB-KW"/>
</dbReference>
<evidence type="ECO:0000313" key="9">
    <source>
        <dbReference type="EMBL" id="EPA05338.1"/>
    </source>
</evidence>
<dbReference type="Proteomes" id="UP000014065">
    <property type="component" value="Unassembled WGS sequence"/>
</dbReference>
<accession>S2E3E7</accession>
<dbReference type="InterPro" id="IPR004568">
    <property type="entry name" value="Ppantetheine-prot_Trfase_dom"/>
</dbReference>
<keyword evidence="7" id="KW-0275">Fatty acid biosynthesis</keyword>
<feature type="domain" description="4'-phosphopantetheinyl transferase" evidence="8">
    <location>
        <begin position="6"/>
        <end position="101"/>
    </location>
</feature>
<dbReference type="Gene3D" id="3.90.470.20">
    <property type="entry name" value="4'-phosphopantetheinyl transferase domain"/>
    <property type="match status" value="1"/>
</dbReference>